<feature type="transmembrane region" description="Helical" evidence="1">
    <location>
        <begin position="27"/>
        <end position="48"/>
    </location>
</feature>
<dbReference type="Proteomes" id="UP000580250">
    <property type="component" value="Unassembled WGS sequence"/>
</dbReference>
<accession>A0A6V7TJE5</accession>
<name>A0A6V7TJE5_MELEN</name>
<reference evidence="2 3" key="1">
    <citation type="submission" date="2020-08" db="EMBL/GenBank/DDBJ databases">
        <authorList>
            <person name="Koutsovoulos G."/>
            <person name="Danchin GJ E."/>
        </authorList>
    </citation>
    <scope>NUCLEOTIDE SEQUENCE [LARGE SCALE GENOMIC DNA]</scope>
</reference>
<comment type="caution">
    <text evidence="2">The sequence shown here is derived from an EMBL/GenBank/DDBJ whole genome shotgun (WGS) entry which is preliminary data.</text>
</comment>
<keyword evidence="1" id="KW-1133">Transmembrane helix</keyword>
<dbReference type="AlphaFoldDB" id="A0A6V7TJE5"/>
<gene>
    <name evidence="2" type="ORF">MENT_LOCUS246</name>
</gene>
<evidence type="ECO:0000313" key="2">
    <source>
        <dbReference type="EMBL" id="CAD2122601.1"/>
    </source>
</evidence>
<proteinExistence type="predicted"/>
<protein>
    <submittedName>
        <fullName evidence="2">Uncharacterized protein</fullName>
    </submittedName>
</protein>
<evidence type="ECO:0000256" key="1">
    <source>
        <dbReference type="SAM" id="Phobius"/>
    </source>
</evidence>
<keyword evidence="1" id="KW-0472">Membrane</keyword>
<dbReference type="EMBL" id="CAJEWN010000001">
    <property type="protein sequence ID" value="CAD2122601.1"/>
    <property type="molecule type" value="Genomic_DNA"/>
</dbReference>
<keyword evidence="1" id="KW-0812">Transmembrane</keyword>
<evidence type="ECO:0000313" key="3">
    <source>
        <dbReference type="Proteomes" id="UP000580250"/>
    </source>
</evidence>
<sequence>MLNVKTLCFKKPLNSQLLTSRSFKFYIFYYVQLALLIIFLFIFISLSIHSWLDQLSKEFFYCFIFIN</sequence>
<organism evidence="2 3">
    <name type="scientific">Meloidogyne enterolobii</name>
    <name type="common">Root-knot nematode worm</name>
    <name type="synonym">Meloidogyne mayaguensis</name>
    <dbReference type="NCBI Taxonomy" id="390850"/>
    <lineage>
        <taxon>Eukaryota</taxon>
        <taxon>Metazoa</taxon>
        <taxon>Ecdysozoa</taxon>
        <taxon>Nematoda</taxon>
        <taxon>Chromadorea</taxon>
        <taxon>Rhabditida</taxon>
        <taxon>Tylenchina</taxon>
        <taxon>Tylenchomorpha</taxon>
        <taxon>Tylenchoidea</taxon>
        <taxon>Meloidogynidae</taxon>
        <taxon>Meloidogyninae</taxon>
        <taxon>Meloidogyne</taxon>
    </lineage>
</organism>